<organism evidence="1">
    <name type="scientific">Lotharella vacuolata</name>
    <dbReference type="NCBI Taxonomy" id="74820"/>
    <lineage>
        <taxon>Eukaryota</taxon>
        <taxon>Sar</taxon>
        <taxon>Rhizaria</taxon>
        <taxon>Cercozoa</taxon>
        <taxon>Chlorarachniophyceae</taxon>
        <taxon>Lotharella</taxon>
    </lineage>
</organism>
<dbReference type="EMBL" id="AB996600">
    <property type="protein sequence ID" value="BAS01590.1"/>
    <property type="molecule type" value="Genomic_DNA"/>
</dbReference>
<proteinExistence type="predicted"/>
<dbReference type="InterPro" id="IPR029045">
    <property type="entry name" value="ClpP/crotonase-like_dom_sf"/>
</dbReference>
<geneLocation type="nucleomorph" evidence="1"/>
<sequence>MWLYDSILLQKNIIYVVSYLDDAYSKLLFSNLIYLNFFSKNNFINFYLSGKKNEEKNQIIRFKNLLTFYDLTQQSKKSIKTYTIGLSYDEIMLIGALGQTTQRYSILNSCFGLTRGTFSFTNIQTTDFIKIKSEIIRINFLKSKILNLQTYRNLEKTLTDIENDLLFNSFDAINYGIIDEII</sequence>
<dbReference type="PANTHER" id="PTHR10381">
    <property type="entry name" value="ATP-DEPENDENT CLP PROTEASE PROTEOLYTIC SUBUNIT"/>
    <property type="match status" value="1"/>
</dbReference>
<dbReference type="GO" id="GO:0009368">
    <property type="term" value="C:endopeptidase Clp complex"/>
    <property type="evidence" value="ECO:0007669"/>
    <property type="project" value="TreeGrafter"/>
</dbReference>
<keyword evidence="1" id="KW-0378">Hydrolase</keyword>
<protein>
    <submittedName>
        <fullName evidence="1">Clp protease</fullName>
    </submittedName>
</protein>
<dbReference type="Gene3D" id="3.90.226.10">
    <property type="entry name" value="2-enoyl-CoA Hydratase, Chain A, domain 1"/>
    <property type="match status" value="1"/>
</dbReference>
<evidence type="ECO:0000313" key="1">
    <source>
        <dbReference type="EMBL" id="BAS01590.1"/>
    </source>
</evidence>
<dbReference type="GO" id="GO:0051117">
    <property type="term" value="F:ATPase binding"/>
    <property type="evidence" value="ECO:0007669"/>
    <property type="project" value="TreeGrafter"/>
</dbReference>
<accession>A0A0H5BK67</accession>
<reference evidence="1" key="1">
    <citation type="journal article" date="2015" name="Genome Biol. Evol.">
        <title>Nucleomorph Genome Sequences of Two Chlorarachniophytes, Amorphochlora amoebiformis and Lotharella vacuolata.</title>
        <authorList>
            <person name="Suzuki S."/>
            <person name="Shirato S."/>
            <person name="Hirakawa Y."/>
            <person name="Ishida K."/>
        </authorList>
    </citation>
    <scope>NUCLEOTIDE SEQUENCE</scope>
    <source>
        <strain evidence="1">CCMP240</strain>
    </source>
</reference>
<dbReference type="GO" id="GO:0006515">
    <property type="term" value="P:protein quality control for misfolded or incompletely synthesized proteins"/>
    <property type="evidence" value="ECO:0007669"/>
    <property type="project" value="TreeGrafter"/>
</dbReference>
<name>A0A0H5BK67_9EUKA</name>
<dbReference type="SUPFAM" id="SSF52096">
    <property type="entry name" value="ClpP/crotonase"/>
    <property type="match status" value="1"/>
</dbReference>
<keyword evidence="1" id="KW-0645">Protease</keyword>
<dbReference type="GO" id="GO:0004176">
    <property type="term" value="F:ATP-dependent peptidase activity"/>
    <property type="evidence" value="ECO:0007669"/>
    <property type="project" value="TreeGrafter"/>
</dbReference>
<dbReference type="AlphaFoldDB" id="A0A0H5BK67"/>
<dbReference type="InterPro" id="IPR023562">
    <property type="entry name" value="ClpP/TepA"/>
</dbReference>
<gene>
    <name evidence="1" type="primary">clpP-4</name>
</gene>
<keyword evidence="1" id="KW-0542">Nucleomorph</keyword>
<dbReference type="Pfam" id="PF00574">
    <property type="entry name" value="CLP_protease"/>
    <property type="match status" value="1"/>
</dbReference>
<dbReference type="PANTHER" id="PTHR10381:SF11">
    <property type="entry name" value="ATP-DEPENDENT CLP PROTEASE PROTEOLYTIC SUBUNIT, MITOCHONDRIAL"/>
    <property type="match status" value="1"/>
</dbReference>
<dbReference type="GO" id="GO:0004252">
    <property type="term" value="F:serine-type endopeptidase activity"/>
    <property type="evidence" value="ECO:0007669"/>
    <property type="project" value="TreeGrafter"/>
</dbReference>